<protein>
    <submittedName>
        <fullName evidence="1">Uncharacterized protein</fullName>
    </submittedName>
</protein>
<comment type="caution">
    <text evidence="1">The sequence shown here is derived from an EMBL/GenBank/DDBJ whole genome shotgun (WGS) entry which is preliminary data.</text>
</comment>
<evidence type="ECO:0000313" key="1">
    <source>
        <dbReference type="EMBL" id="CAK5102046.1"/>
    </source>
</evidence>
<sequence length="106" mass="12495">MFSLDLRTSFTSLTFFFTMYNPQFFAKMALHSLITCFSIAESPIFLLHSIHFIANFKHCPLYFFISLRVYIIVNFSSSLFPCVSLWHIQTVKQYTILLSSFTRIEK</sequence>
<accession>A0ACB1AUQ5</accession>
<reference evidence="1" key="1">
    <citation type="submission" date="2023-11" db="EMBL/GenBank/DDBJ databases">
        <authorList>
            <person name="Poullet M."/>
        </authorList>
    </citation>
    <scope>NUCLEOTIDE SEQUENCE</scope>
    <source>
        <strain evidence="1">E1834</strain>
    </source>
</reference>
<proteinExistence type="predicted"/>
<evidence type="ECO:0000313" key="2">
    <source>
        <dbReference type="Proteomes" id="UP001497535"/>
    </source>
</evidence>
<name>A0ACB1AUQ5_MELEN</name>
<keyword evidence="2" id="KW-1185">Reference proteome</keyword>
<dbReference type="EMBL" id="CAVMJV010000111">
    <property type="protein sequence ID" value="CAK5102046.1"/>
    <property type="molecule type" value="Genomic_DNA"/>
</dbReference>
<gene>
    <name evidence="1" type="ORF">MENTE1834_LOCUS42433</name>
</gene>
<dbReference type="Proteomes" id="UP001497535">
    <property type="component" value="Unassembled WGS sequence"/>
</dbReference>
<organism evidence="1 2">
    <name type="scientific">Meloidogyne enterolobii</name>
    <name type="common">Root-knot nematode worm</name>
    <name type="synonym">Meloidogyne mayaguensis</name>
    <dbReference type="NCBI Taxonomy" id="390850"/>
    <lineage>
        <taxon>Eukaryota</taxon>
        <taxon>Metazoa</taxon>
        <taxon>Ecdysozoa</taxon>
        <taxon>Nematoda</taxon>
        <taxon>Chromadorea</taxon>
        <taxon>Rhabditida</taxon>
        <taxon>Tylenchina</taxon>
        <taxon>Tylenchomorpha</taxon>
        <taxon>Tylenchoidea</taxon>
        <taxon>Meloidogynidae</taxon>
        <taxon>Meloidogyninae</taxon>
        <taxon>Meloidogyne</taxon>
    </lineage>
</organism>